<dbReference type="AlphaFoldDB" id="A0A1D8GK71"/>
<dbReference type="STRING" id="1424294.Gferi_18095"/>
<accession>A0A1D8GK71</accession>
<dbReference type="Gene3D" id="3.40.630.30">
    <property type="match status" value="1"/>
</dbReference>
<dbReference type="InterPro" id="IPR016181">
    <property type="entry name" value="Acyl_CoA_acyltransferase"/>
</dbReference>
<dbReference type="SUPFAM" id="SSF55729">
    <property type="entry name" value="Acyl-CoA N-acyltransferases (Nat)"/>
    <property type="match status" value="1"/>
</dbReference>
<evidence type="ECO:0000256" key="1">
    <source>
        <dbReference type="ARBA" id="ARBA00022679"/>
    </source>
</evidence>
<evidence type="ECO:0000259" key="3">
    <source>
        <dbReference type="PROSITE" id="PS51186"/>
    </source>
</evidence>
<dbReference type="RefSeq" id="WP_069978976.1">
    <property type="nucleotide sequence ID" value="NZ_CP017269.1"/>
</dbReference>
<protein>
    <recommendedName>
        <fullName evidence="3">N-acetyltransferase domain-containing protein</fullName>
    </recommendedName>
</protein>
<organism evidence="4 5">
    <name type="scientific">Geosporobacter ferrireducens</name>
    <dbReference type="NCBI Taxonomy" id="1424294"/>
    <lineage>
        <taxon>Bacteria</taxon>
        <taxon>Bacillati</taxon>
        <taxon>Bacillota</taxon>
        <taxon>Clostridia</taxon>
        <taxon>Peptostreptococcales</taxon>
        <taxon>Thermotaleaceae</taxon>
        <taxon>Geosporobacter</taxon>
    </lineage>
</organism>
<sequence>MIKYHRDKKVDYNRLIDLFNQVGWRDKTNDRDRLKAMVDNSQIVVTAWDEDVMVGSARCTTDYVFNGQINNVVVDAEYRRKGIEKALINKILEHSNQVTYMLRGDTRNEGFYRRLGFEDGSIALVYKRQG</sequence>
<keyword evidence="2" id="KW-0012">Acyltransferase</keyword>
<dbReference type="Proteomes" id="UP000095743">
    <property type="component" value="Chromosome"/>
</dbReference>
<dbReference type="PROSITE" id="PS51186">
    <property type="entry name" value="GNAT"/>
    <property type="match status" value="1"/>
</dbReference>
<proteinExistence type="predicted"/>
<dbReference type="KEGG" id="gfe:Gferi_18095"/>
<dbReference type="GO" id="GO:0005737">
    <property type="term" value="C:cytoplasm"/>
    <property type="evidence" value="ECO:0007669"/>
    <property type="project" value="TreeGrafter"/>
</dbReference>
<dbReference type="InterPro" id="IPR000182">
    <property type="entry name" value="GNAT_dom"/>
</dbReference>
<gene>
    <name evidence="4" type="ORF">Gferi_18095</name>
</gene>
<name>A0A1D8GK71_9FIRM</name>
<keyword evidence="5" id="KW-1185">Reference proteome</keyword>
<dbReference type="GO" id="GO:0008080">
    <property type="term" value="F:N-acetyltransferase activity"/>
    <property type="evidence" value="ECO:0007669"/>
    <property type="project" value="InterPro"/>
</dbReference>
<dbReference type="CDD" id="cd04301">
    <property type="entry name" value="NAT_SF"/>
    <property type="match status" value="1"/>
</dbReference>
<dbReference type="PANTHER" id="PTHR43626">
    <property type="entry name" value="ACYL-COA N-ACYLTRANSFERASE"/>
    <property type="match status" value="1"/>
</dbReference>
<evidence type="ECO:0000256" key="2">
    <source>
        <dbReference type="ARBA" id="ARBA00023315"/>
    </source>
</evidence>
<dbReference type="InterPro" id="IPR045039">
    <property type="entry name" value="NSI-like"/>
</dbReference>
<dbReference type="PANTHER" id="PTHR43626:SF4">
    <property type="entry name" value="GCN5-RELATED N-ACETYLTRANSFERASE 2, CHLOROPLASTIC"/>
    <property type="match status" value="1"/>
</dbReference>
<evidence type="ECO:0000313" key="5">
    <source>
        <dbReference type="Proteomes" id="UP000095743"/>
    </source>
</evidence>
<keyword evidence="1" id="KW-0808">Transferase</keyword>
<reference evidence="4 5" key="1">
    <citation type="submission" date="2016-09" db="EMBL/GenBank/DDBJ databases">
        <title>Genomic analysis reveals versatility of anaerobic energy metabolism of Geosporobacter ferrireducens IRF9 of phylum Firmicutes.</title>
        <authorList>
            <person name="Kim S.-J."/>
        </authorList>
    </citation>
    <scope>NUCLEOTIDE SEQUENCE [LARGE SCALE GENOMIC DNA]</scope>
    <source>
        <strain evidence="4 5">IRF9</strain>
    </source>
</reference>
<dbReference type="EMBL" id="CP017269">
    <property type="protein sequence ID" value="AOT71299.1"/>
    <property type="molecule type" value="Genomic_DNA"/>
</dbReference>
<dbReference type="Pfam" id="PF00583">
    <property type="entry name" value="Acetyltransf_1"/>
    <property type="match status" value="1"/>
</dbReference>
<feature type="domain" description="N-acetyltransferase" evidence="3">
    <location>
        <begin position="2"/>
        <end position="130"/>
    </location>
</feature>
<evidence type="ECO:0000313" key="4">
    <source>
        <dbReference type="EMBL" id="AOT71299.1"/>
    </source>
</evidence>